<accession>A0A1J1ITC6</accession>
<dbReference type="Proteomes" id="UP000183832">
    <property type="component" value="Unassembled WGS sequence"/>
</dbReference>
<protein>
    <submittedName>
        <fullName evidence="1">CLUMA_CG014977, isoform A</fullName>
    </submittedName>
</protein>
<evidence type="ECO:0000313" key="1">
    <source>
        <dbReference type="EMBL" id="CRL01761.1"/>
    </source>
</evidence>
<dbReference type="EMBL" id="CVRI01000056">
    <property type="protein sequence ID" value="CRL01761.1"/>
    <property type="molecule type" value="Genomic_DNA"/>
</dbReference>
<sequence>MIKQNNRQIIIFITEDFMHVTFFHQLLVNVTLIEKRSIWVHEVQQLNIQHILLLWMSRDEDISTSFIHSYVIYLVNYEPDSAILHSPWLTEDH</sequence>
<dbReference type="AlphaFoldDB" id="A0A1J1ITC6"/>
<organism evidence="1 2">
    <name type="scientific">Clunio marinus</name>
    <dbReference type="NCBI Taxonomy" id="568069"/>
    <lineage>
        <taxon>Eukaryota</taxon>
        <taxon>Metazoa</taxon>
        <taxon>Ecdysozoa</taxon>
        <taxon>Arthropoda</taxon>
        <taxon>Hexapoda</taxon>
        <taxon>Insecta</taxon>
        <taxon>Pterygota</taxon>
        <taxon>Neoptera</taxon>
        <taxon>Endopterygota</taxon>
        <taxon>Diptera</taxon>
        <taxon>Nematocera</taxon>
        <taxon>Chironomoidea</taxon>
        <taxon>Chironomidae</taxon>
        <taxon>Clunio</taxon>
    </lineage>
</organism>
<gene>
    <name evidence="1" type="ORF">CLUMA_CG014977</name>
</gene>
<reference evidence="1 2" key="1">
    <citation type="submission" date="2015-04" db="EMBL/GenBank/DDBJ databases">
        <authorList>
            <person name="Syromyatnikov M.Y."/>
            <person name="Popov V.N."/>
        </authorList>
    </citation>
    <scope>NUCLEOTIDE SEQUENCE [LARGE SCALE GENOMIC DNA]</scope>
</reference>
<evidence type="ECO:0000313" key="2">
    <source>
        <dbReference type="Proteomes" id="UP000183832"/>
    </source>
</evidence>
<proteinExistence type="predicted"/>
<name>A0A1J1ITC6_9DIPT</name>
<keyword evidence="2" id="KW-1185">Reference proteome</keyword>